<dbReference type="Proteomes" id="UP000467840">
    <property type="component" value="Chromosome 10"/>
</dbReference>
<feature type="compositionally biased region" description="Basic and acidic residues" evidence="1">
    <location>
        <begin position="123"/>
        <end position="149"/>
    </location>
</feature>
<organism evidence="2 3">
    <name type="scientific">Hevea brasiliensis</name>
    <name type="common">Para rubber tree</name>
    <name type="synonym">Siphonia brasiliensis</name>
    <dbReference type="NCBI Taxonomy" id="3981"/>
    <lineage>
        <taxon>Eukaryota</taxon>
        <taxon>Viridiplantae</taxon>
        <taxon>Streptophyta</taxon>
        <taxon>Embryophyta</taxon>
        <taxon>Tracheophyta</taxon>
        <taxon>Spermatophyta</taxon>
        <taxon>Magnoliopsida</taxon>
        <taxon>eudicotyledons</taxon>
        <taxon>Gunneridae</taxon>
        <taxon>Pentapetalae</taxon>
        <taxon>rosids</taxon>
        <taxon>fabids</taxon>
        <taxon>Malpighiales</taxon>
        <taxon>Euphorbiaceae</taxon>
        <taxon>Crotonoideae</taxon>
        <taxon>Micrandreae</taxon>
        <taxon>Hevea</taxon>
    </lineage>
</organism>
<accession>A0A6A6N9Q1</accession>
<comment type="caution">
    <text evidence="2">The sequence shown here is derived from an EMBL/GenBank/DDBJ whole genome shotgun (WGS) entry which is preliminary data.</text>
</comment>
<evidence type="ECO:0000313" key="3">
    <source>
        <dbReference type="Proteomes" id="UP000467840"/>
    </source>
</evidence>
<dbReference type="AlphaFoldDB" id="A0A6A6N9Q1"/>
<dbReference type="EMBL" id="JAAGAX010000003">
    <property type="protein sequence ID" value="KAF2320939.1"/>
    <property type="molecule type" value="Genomic_DNA"/>
</dbReference>
<feature type="region of interest" description="Disordered" evidence="1">
    <location>
        <begin position="123"/>
        <end position="150"/>
    </location>
</feature>
<sequence>MNQSPGQNLKQYHKMMALALQTLTVSCQQLRQDRGNTSRGGTHWISLTKLVDIMLERLRCLKEDELSSLATIVATCGLNAALAEVESSKLHDDSAADYTSNFNIPRRMSSVGPGTMRYSNLEQMKRKQAAESESQHSSQLEKEIEEAKKNSGQTFEIAHKKPVNDSMEVIPDLGSVLIKHTAKLEKEVQQIRKNSEIVDGKELERAPGKVVGRGKEEILKSPALISF</sequence>
<dbReference type="PANTHER" id="PTHR36325:SF1">
    <property type="entry name" value="MYOSIN-2 HEAVY CHAIN-LIKE PROTEIN"/>
    <property type="match status" value="1"/>
</dbReference>
<dbReference type="PANTHER" id="PTHR36325">
    <property type="entry name" value="MYOSIN-2 HEAVY CHAIN-LIKE PROTEIN"/>
    <property type="match status" value="1"/>
</dbReference>
<evidence type="ECO:0000313" key="2">
    <source>
        <dbReference type="EMBL" id="KAF2320939.1"/>
    </source>
</evidence>
<evidence type="ECO:0000256" key="1">
    <source>
        <dbReference type="SAM" id="MobiDB-lite"/>
    </source>
</evidence>
<reference evidence="2 3" key="1">
    <citation type="journal article" date="2020" name="Mol. Plant">
        <title>The Chromosome-Based Rubber Tree Genome Provides New Insights into Spurge Genome Evolution and Rubber Biosynthesis.</title>
        <authorList>
            <person name="Liu J."/>
            <person name="Shi C."/>
            <person name="Shi C.C."/>
            <person name="Li W."/>
            <person name="Zhang Q.J."/>
            <person name="Zhang Y."/>
            <person name="Li K."/>
            <person name="Lu H.F."/>
            <person name="Shi C."/>
            <person name="Zhu S.T."/>
            <person name="Xiao Z.Y."/>
            <person name="Nan H."/>
            <person name="Yue Y."/>
            <person name="Zhu X.G."/>
            <person name="Wu Y."/>
            <person name="Hong X.N."/>
            <person name="Fan G.Y."/>
            <person name="Tong Y."/>
            <person name="Zhang D."/>
            <person name="Mao C.L."/>
            <person name="Liu Y.L."/>
            <person name="Hao S.J."/>
            <person name="Liu W.Q."/>
            <person name="Lv M.Q."/>
            <person name="Zhang H.B."/>
            <person name="Liu Y."/>
            <person name="Hu-Tang G.R."/>
            <person name="Wang J.P."/>
            <person name="Wang J.H."/>
            <person name="Sun Y.H."/>
            <person name="Ni S.B."/>
            <person name="Chen W.B."/>
            <person name="Zhang X.C."/>
            <person name="Jiao Y.N."/>
            <person name="Eichler E.E."/>
            <person name="Li G.H."/>
            <person name="Liu X."/>
            <person name="Gao L.Z."/>
        </authorList>
    </citation>
    <scope>NUCLEOTIDE SEQUENCE [LARGE SCALE GENOMIC DNA]</scope>
    <source>
        <strain evidence="3">cv. GT1</strain>
        <tissue evidence="2">Leaf</tissue>
    </source>
</reference>
<gene>
    <name evidence="2" type="ORF">GH714_032092</name>
</gene>
<proteinExistence type="predicted"/>
<protein>
    <submittedName>
        <fullName evidence="2">Uncharacterized protein</fullName>
    </submittedName>
</protein>
<keyword evidence="3" id="KW-1185">Reference proteome</keyword>
<name>A0A6A6N9Q1_HEVBR</name>